<dbReference type="STRING" id="1852522.SAMN06295960_2044"/>
<gene>
    <name evidence="1" type="ORF">SAMN06295960_2044</name>
</gene>
<name>A0A1X7K4B5_9BACL</name>
<organism evidence="1 2">
    <name type="scientific">Paenibacillus aquistagni</name>
    <dbReference type="NCBI Taxonomy" id="1852522"/>
    <lineage>
        <taxon>Bacteria</taxon>
        <taxon>Bacillati</taxon>
        <taxon>Bacillota</taxon>
        <taxon>Bacilli</taxon>
        <taxon>Bacillales</taxon>
        <taxon>Paenibacillaceae</taxon>
        <taxon>Paenibacillus</taxon>
    </lineage>
</organism>
<keyword evidence="2" id="KW-1185">Reference proteome</keyword>
<sequence>MITRRKPHSEKAVVCNMYKNEVAAPYDRGLLLFLYPSNLRTSKIP</sequence>
<dbReference type="Proteomes" id="UP000193834">
    <property type="component" value="Unassembled WGS sequence"/>
</dbReference>
<dbReference type="EMBL" id="FXAZ01000002">
    <property type="protein sequence ID" value="SMG35630.1"/>
    <property type="molecule type" value="Genomic_DNA"/>
</dbReference>
<evidence type="ECO:0000313" key="1">
    <source>
        <dbReference type="EMBL" id="SMG35630.1"/>
    </source>
</evidence>
<protein>
    <submittedName>
        <fullName evidence="1">Uncharacterized protein</fullName>
    </submittedName>
</protein>
<accession>A0A1X7K4B5</accession>
<evidence type="ECO:0000313" key="2">
    <source>
        <dbReference type="Proteomes" id="UP000193834"/>
    </source>
</evidence>
<dbReference type="AlphaFoldDB" id="A0A1X7K4B5"/>
<reference evidence="1 2" key="1">
    <citation type="submission" date="2017-04" db="EMBL/GenBank/DDBJ databases">
        <authorList>
            <person name="Afonso C.L."/>
            <person name="Miller P.J."/>
            <person name="Scott M.A."/>
            <person name="Spackman E."/>
            <person name="Goraichik I."/>
            <person name="Dimitrov K.M."/>
            <person name="Suarez D.L."/>
            <person name="Swayne D.E."/>
        </authorList>
    </citation>
    <scope>NUCLEOTIDE SEQUENCE [LARGE SCALE GENOMIC DNA]</scope>
    <source>
        <strain evidence="1 2">11</strain>
    </source>
</reference>
<proteinExistence type="predicted"/>